<dbReference type="EMBL" id="ACVN02000219">
    <property type="protein sequence ID" value="ERK54261.1"/>
    <property type="molecule type" value="Genomic_DNA"/>
</dbReference>
<dbReference type="SMART" id="SM00387">
    <property type="entry name" value="HATPase_c"/>
    <property type="match status" value="1"/>
</dbReference>
<dbReference type="PANTHER" id="PTHR24421">
    <property type="entry name" value="NITRATE/NITRITE SENSOR PROTEIN NARX-RELATED"/>
    <property type="match status" value="1"/>
</dbReference>
<dbReference type="Gene3D" id="3.30.565.10">
    <property type="entry name" value="Histidine kinase-like ATPase, C-terminal domain"/>
    <property type="match status" value="1"/>
</dbReference>
<keyword evidence="3" id="KW-0902">Two-component regulatory system</keyword>
<dbReference type="GO" id="GO:0016020">
    <property type="term" value="C:membrane"/>
    <property type="evidence" value="ECO:0007669"/>
    <property type="project" value="InterPro"/>
</dbReference>
<name>U2QCV7_9ACTN</name>
<organism evidence="5 6">
    <name type="scientific">Propionibacterium acidifaciens F0233</name>
    <dbReference type="NCBI Taxonomy" id="553198"/>
    <lineage>
        <taxon>Bacteria</taxon>
        <taxon>Bacillati</taxon>
        <taxon>Actinomycetota</taxon>
        <taxon>Actinomycetes</taxon>
        <taxon>Propionibacteriales</taxon>
        <taxon>Propionibacteriaceae</taxon>
        <taxon>Propionibacterium</taxon>
    </lineage>
</organism>
<dbReference type="InterPro" id="IPR003594">
    <property type="entry name" value="HATPase_dom"/>
</dbReference>
<evidence type="ECO:0000313" key="5">
    <source>
        <dbReference type="EMBL" id="ERK54261.1"/>
    </source>
</evidence>
<dbReference type="InterPro" id="IPR050482">
    <property type="entry name" value="Sensor_HK_TwoCompSys"/>
</dbReference>
<dbReference type="Proteomes" id="UP000017052">
    <property type="component" value="Unassembled WGS sequence"/>
</dbReference>
<dbReference type="GO" id="GO:0046983">
    <property type="term" value="F:protein dimerization activity"/>
    <property type="evidence" value="ECO:0007669"/>
    <property type="project" value="InterPro"/>
</dbReference>
<reference evidence="5" key="1">
    <citation type="submission" date="2013-08" db="EMBL/GenBank/DDBJ databases">
        <authorList>
            <person name="Durkin A.S."/>
            <person name="Haft D.R."/>
            <person name="McCorrison J."/>
            <person name="Torralba M."/>
            <person name="Gillis M."/>
            <person name="Haft D.H."/>
            <person name="Methe B."/>
            <person name="Sutton G."/>
            <person name="Nelson K.E."/>
        </authorList>
    </citation>
    <scope>NUCLEOTIDE SEQUENCE [LARGE SCALE GENOMIC DNA]</scope>
    <source>
        <strain evidence="5">F0233</strain>
    </source>
</reference>
<sequence length="375" mass="40154">MTSRRTPAGDDDQQRGGLALPVAELVAALTDVVAQVHATLGPRLSGLCVRRRLNTTCCRTVQMQAGVRSDWELTPMACLFDPESTCILTGSQPSCPRTMAEEEVVGVQLGDPDEGFGWLWHVDPRSTDPDRRLAAELVLTALAGMAERLMARAVRADDSEARTIAGERERISRELHDGVAQVLGATHLRLSALAEREELDEGTAAELARIGEDCALAYSDVREAIWDLHLPEEATGPLASCIRSATSAFERRTGITCRVELTGPDAPLPAGTRLQLLRVVQEALTNVRKHAKASCVDVTVRTGPGGTTVNISDDGVGFESSPADPGRFGLLSMRERIEGIGGRLSIMSIPGAGTCVSAVVPLALRDENHGERMHA</sequence>
<dbReference type="InterPro" id="IPR005467">
    <property type="entry name" value="His_kinase_dom"/>
</dbReference>
<evidence type="ECO:0000256" key="2">
    <source>
        <dbReference type="ARBA" id="ARBA00022777"/>
    </source>
</evidence>
<dbReference type="InterPro" id="IPR011712">
    <property type="entry name" value="Sig_transdc_His_kin_sub3_dim/P"/>
</dbReference>
<comment type="caution">
    <text evidence="5">The sequence shown here is derived from an EMBL/GenBank/DDBJ whole genome shotgun (WGS) entry which is preliminary data.</text>
</comment>
<dbReference type="SUPFAM" id="SSF55874">
    <property type="entry name" value="ATPase domain of HSP90 chaperone/DNA topoisomerase II/histidine kinase"/>
    <property type="match status" value="1"/>
</dbReference>
<keyword evidence="2 5" id="KW-0418">Kinase</keyword>
<keyword evidence="6" id="KW-1185">Reference proteome</keyword>
<proteinExistence type="predicted"/>
<dbReference type="Pfam" id="PF07730">
    <property type="entry name" value="HisKA_3"/>
    <property type="match status" value="1"/>
</dbReference>
<evidence type="ECO:0000259" key="4">
    <source>
        <dbReference type="PROSITE" id="PS50109"/>
    </source>
</evidence>
<dbReference type="RefSeq" id="WP_021797972.1">
    <property type="nucleotide sequence ID" value="NZ_ACVN02000219.1"/>
</dbReference>
<dbReference type="GO" id="GO:0000155">
    <property type="term" value="F:phosphorelay sensor kinase activity"/>
    <property type="evidence" value="ECO:0007669"/>
    <property type="project" value="InterPro"/>
</dbReference>
<dbReference type="Gene3D" id="1.20.5.1930">
    <property type="match status" value="1"/>
</dbReference>
<dbReference type="InterPro" id="IPR036890">
    <property type="entry name" value="HATPase_C_sf"/>
</dbReference>
<dbReference type="Pfam" id="PF02518">
    <property type="entry name" value="HATPase_c"/>
    <property type="match status" value="1"/>
</dbReference>
<evidence type="ECO:0000256" key="1">
    <source>
        <dbReference type="ARBA" id="ARBA00022679"/>
    </source>
</evidence>
<dbReference type="CDD" id="cd16917">
    <property type="entry name" value="HATPase_UhpB-NarQ-NarX-like"/>
    <property type="match status" value="1"/>
</dbReference>
<dbReference type="PROSITE" id="PS50109">
    <property type="entry name" value="HIS_KIN"/>
    <property type="match status" value="1"/>
</dbReference>
<evidence type="ECO:0000313" key="6">
    <source>
        <dbReference type="Proteomes" id="UP000017052"/>
    </source>
</evidence>
<dbReference type="AlphaFoldDB" id="U2QCV7"/>
<accession>U2QCV7</accession>
<gene>
    <name evidence="5" type="ORF">HMPREF0682_1392</name>
</gene>
<dbReference type="GeneID" id="95358840"/>
<evidence type="ECO:0000256" key="3">
    <source>
        <dbReference type="ARBA" id="ARBA00023012"/>
    </source>
</evidence>
<keyword evidence="1" id="KW-0808">Transferase</keyword>
<feature type="domain" description="Histidine kinase" evidence="4">
    <location>
        <begin position="170"/>
        <end position="364"/>
    </location>
</feature>
<protein>
    <submittedName>
        <fullName evidence="5">Histidine kinase dimerization/phosphoacceptor domain protein</fullName>
    </submittedName>
</protein>